<evidence type="ECO:0000313" key="4">
    <source>
        <dbReference type="EMBL" id="MDC7693675.1"/>
    </source>
</evidence>
<dbReference type="SUPFAM" id="SSF46689">
    <property type="entry name" value="Homeodomain-like"/>
    <property type="match status" value="1"/>
</dbReference>
<dbReference type="Proteomes" id="UP001216595">
    <property type="component" value="Unassembled WGS sequence"/>
</dbReference>
<keyword evidence="1 2" id="KW-0238">DNA-binding</keyword>
<dbReference type="InterPro" id="IPR001647">
    <property type="entry name" value="HTH_TetR"/>
</dbReference>
<name>A0ABT5IBW3_9CAUL</name>
<proteinExistence type="predicted"/>
<protein>
    <recommendedName>
        <fullName evidence="3">HTH tetR-type domain-containing protein</fullName>
    </recommendedName>
</protein>
<organism evidence="4 5">
    <name type="scientific">Asticcacaulis currens</name>
    <dbReference type="NCBI Taxonomy" id="2984210"/>
    <lineage>
        <taxon>Bacteria</taxon>
        <taxon>Pseudomonadati</taxon>
        <taxon>Pseudomonadota</taxon>
        <taxon>Alphaproteobacteria</taxon>
        <taxon>Caulobacterales</taxon>
        <taxon>Caulobacteraceae</taxon>
        <taxon>Asticcacaulis</taxon>
    </lineage>
</organism>
<evidence type="ECO:0000259" key="3">
    <source>
        <dbReference type="PROSITE" id="PS50977"/>
    </source>
</evidence>
<gene>
    <name evidence="4" type="ORF">PQU94_05200</name>
</gene>
<feature type="DNA-binding region" description="H-T-H motif" evidence="2">
    <location>
        <begin position="232"/>
        <end position="251"/>
    </location>
</feature>
<comment type="caution">
    <text evidence="4">The sequence shown here is derived from an EMBL/GenBank/DDBJ whole genome shotgun (WGS) entry which is preliminary data.</text>
</comment>
<dbReference type="Gene3D" id="1.10.357.10">
    <property type="entry name" value="Tetracycline Repressor, domain 2"/>
    <property type="match status" value="2"/>
</dbReference>
<evidence type="ECO:0000313" key="5">
    <source>
        <dbReference type="Proteomes" id="UP001216595"/>
    </source>
</evidence>
<evidence type="ECO:0000256" key="1">
    <source>
        <dbReference type="ARBA" id="ARBA00023125"/>
    </source>
</evidence>
<evidence type="ECO:0000256" key="2">
    <source>
        <dbReference type="PROSITE-ProRule" id="PRU00335"/>
    </source>
</evidence>
<dbReference type="PROSITE" id="PS50977">
    <property type="entry name" value="HTH_TETR_2"/>
    <property type="match status" value="1"/>
</dbReference>
<feature type="domain" description="HTH tetR-type" evidence="3">
    <location>
        <begin position="209"/>
        <end position="269"/>
    </location>
</feature>
<dbReference type="EMBL" id="JAQQKW010000002">
    <property type="protein sequence ID" value="MDC7693675.1"/>
    <property type="molecule type" value="Genomic_DNA"/>
</dbReference>
<sequence length="399" mass="43351">MLRAVGGMWRSHGRAQMSARLVGQKAGVQASQINYYFGGFEQMLCSAQAQAIEAASQWCEARLMDLTPLDLSAAQGESFGHILAGLIEAWCTEAADLAFAWTECLLLAGRNPGYADAARQWQALWTRFFDALCARAGLSVHSALMRHFFYGEAFMHRLIWRPALDRAVLAESCVSWLRLLLSGEAGTTPLRACVQTEVHRYTPGVLVAGSVQAQIAEAAADLVERDGAAAVTHRAAAAAAGLTLGATTYHFSSSDALLGAAWAAIYARLTRPDANDTAPTYAEETVSRAEFMAGMTHFFDNPQQQNHMRGMEELVSQAARDPSLSGVGAMIRYTRGQTTYLTLRRLPREGAAADRQTAALVSTWLQGLGRDLRGMTSAERTQAVHQHLSRILHILKVPA</sequence>
<reference evidence="4 5" key="1">
    <citation type="submission" date="2023-01" db="EMBL/GenBank/DDBJ databases">
        <title>Novel species of the genus Asticcacaulis isolated from rivers.</title>
        <authorList>
            <person name="Lu H."/>
        </authorList>
    </citation>
    <scope>NUCLEOTIDE SEQUENCE [LARGE SCALE GENOMIC DNA]</scope>
    <source>
        <strain evidence="4 5">DXS10W</strain>
    </source>
</reference>
<dbReference type="InterPro" id="IPR009057">
    <property type="entry name" value="Homeodomain-like_sf"/>
</dbReference>
<accession>A0ABT5IBW3</accession>
<dbReference type="RefSeq" id="WP_272740425.1">
    <property type="nucleotide sequence ID" value="NZ_JAQQKW010000002.1"/>
</dbReference>
<keyword evidence="5" id="KW-1185">Reference proteome</keyword>